<dbReference type="Pfam" id="PF13853">
    <property type="entry name" value="7tm_4"/>
    <property type="match status" value="1"/>
</dbReference>
<evidence type="ECO:0000313" key="15">
    <source>
        <dbReference type="Proteomes" id="UP000694407"/>
    </source>
</evidence>
<evidence type="ECO:0000256" key="7">
    <source>
        <dbReference type="ARBA" id="ARBA00023040"/>
    </source>
</evidence>
<dbReference type="Proteomes" id="UP000694407">
    <property type="component" value="Unplaced"/>
</dbReference>
<dbReference type="InterPro" id="IPR000276">
    <property type="entry name" value="GPCR_Rhodpsn"/>
</dbReference>
<accession>A0A8C5ZUU7</accession>
<reference evidence="14" key="2">
    <citation type="submission" date="2025-09" db="UniProtKB">
        <authorList>
            <consortium name="Ensembl"/>
        </authorList>
    </citation>
    <scope>IDENTIFICATION</scope>
</reference>
<dbReference type="SUPFAM" id="SSF81321">
    <property type="entry name" value="Family A G protein-coupled receptor-like"/>
    <property type="match status" value="1"/>
</dbReference>
<keyword evidence="3" id="KW-0716">Sensory transduction</keyword>
<feature type="transmembrane region" description="Helical" evidence="12">
    <location>
        <begin position="201"/>
        <end position="222"/>
    </location>
</feature>
<organism evidence="14 15">
    <name type="scientific">Marmota marmota marmota</name>
    <name type="common">Alpine marmot</name>
    <dbReference type="NCBI Taxonomy" id="9994"/>
    <lineage>
        <taxon>Eukaryota</taxon>
        <taxon>Metazoa</taxon>
        <taxon>Chordata</taxon>
        <taxon>Craniata</taxon>
        <taxon>Vertebrata</taxon>
        <taxon>Euteleostomi</taxon>
        <taxon>Mammalia</taxon>
        <taxon>Eutheria</taxon>
        <taxon>Euarchontoglires</taxon>
        <taxon>Glires</taxon>
        <taxon>Rodentia</taxon>
        <taxon>Sciuromorpha</taxon>
        <taxon>Sciuridae</taxon>
        <taxon>Xerinae</taxon>
        <taxon>Marmotini</taxon>
        <taxon>Marmota</taxon>
    </lineage>
</organism>
<name>A0A8C5ZUU7_MARMA</name>
<dbReference type="InterPro" id="IPR000725">
    <property type="entry name" value="Olfact_rcpt"/>
</dbReference>
<dbReference type="Ensembl" id="ENSMMMT00000022264.1">
    <property type="protein sequence ID" value="ENSMMMP00000019605.1"/>
    <property type="gene ID" value="ENSMMMG00000017321.1"/>
</dbReference>
<feature type="region of interest" description="Disordered" evidence="11">
    <location>
        <begin position="323"/>
        <end position="345"/>
    </location>
</feature>
<evidence type="ECO:0000313" key="14">
    <source>
        <dbReference type="Ensembl" id="ENSMMMP00000019605.1"/>
    </source>
</evidence>
<evidence type="ECO:0000256" key="9">
    <source>
        <dbReference type="ARBA" id="ARBA00023170"/>
    </source>
</evidence>
<evidence type="ECO:0000256" key="5">
    <source>
        <dbReference type="ARBA" id="ARBA00022725"/>
    </source>
</evidence>
<evidence type="ECO:0000259" key="13">
    <source>
        <dbReference type="PROSITE" id="PS50262"/>
    </source>
</evidence>
<feature type="transmembrane region" description="Helical" evidence="12">
    <location>
        <begin position="243"/>
        <end position="262"/>
    </location>
</feature>
<evidence type="ECO:0000256" key="4">
    <source>
        <dbReference type="ARBA" id="ARBA00022692"/>
    </source>
</evidence>
<protein>
    <submittedName>
        <fullName evidence="14">Olfactory receptor family 2 subfamily G member 2</fullName>
    </submittedName>
</protein>
<keyword evidence="15" id="KW-1185">Reference proteome</keyword>
<dbReference type="PANTHER" id="PTHR26453">
    <property type="entry name" value="OLFACTORY RECEPTOR"/>
    <property type="match status" value="1"/>
</dbReference>
<keyword evidence="9" id="KW-0675">Receptor</keyword>
<keyword evidence="5" id="KW-0552">Olfaction</keyword>
<dbReference type="PRINTS" id="PR00237">
    <property type="entry name" value="GPCRRHODOPSN"/>
</dbReference>
<dbReference type="GO" id="GO:0005886">
    <property type="term" value="C:plasma membrane"/>
    <property type="evidence" value="ECO:0007669"/>
    <property type="project" value="UniProtKB-SubCell"/>
</dbReference>
<feature type="transmembrane region" description="Helical" evidence="12">
    <location>
        <begin position="274"/>
        <end position="293"/>
    </location>
</feature>
<dbReference type="InterPro" id="IPR017452">
    <property type="entry name" value="GPCR_Rhodpsn_7TM"/>
</dbReference>
<dbReference type="AlphaFoldDB" id="A0A8C5ZUU7"/>
<feature type="transmembrane region" description="Helical" evidence="12">
    <location>
        <begin position="141"/>
        <end position="159"/>
    </location>
</feature>
<keyword evidence="2" id="KW-1003">Cell membrane</keyword>
<evidence type="ECO:0000256" key="11">
    <source>
        <dbReference type="SAM" id="MobiDB-lite"/>
    </source>
</evidence>
<evidence type="ECO:0000256" key="10">
    <source>
        <dbReference type="ARBA" id="ARBA00023224"/>
    </source>
</evidence>
<proteinExistence type="predicted"/>
<evidence type="ECO:0000256" key="1">
    <source>
        <dbReference type="ARBA" id="ARBA00004651"/>
    </source>
</evidence>
<dbReference type="CDD" id="cd15947">
    <property type="entry name" value="7tmA_OR2B-like"/>
    <property type="match status" value="1"/>
</dbReference>
<dbReference type="PROSITE" id="PS50262">
    <property type="entry name" value="G_PROTEIN_RECEP_F1_2"/>
    <property type="match status" value="1"/>
</dbReference>
<keyword evidence="7" id="KW-0297">G-protein coupled receptor</keyword>
<sequence>MGGANDSLLSGFLLLGFSDQPQLERALFGVVLLLYLMTLLGNSAIILVSFLDPKLHTPMYFFLSHLSFLDLCFTTGILPQLLVHLGGSDKSISYGGCVAQLYVSLALGSTECCVLLAVMSYDRYVAICRPLHCTVLMHPRFCHSLEAAAWLSGVATTLVQSTLTLRLPFCGHGRVDHFICEVPVLIKLACVDTSFNEAELFVASVLFLVLPLSLILVSYGHIAQAVLRIRSAAGRRKAFGTCSSHLLVVTIFYGTIIFMYLQPARSRSKDQGKFVSLFYTVVTPVLNPLIYTLRNEEVKGALKRVLEKVLGVMESEKLKRKDVNEAFSPDSNHTGTQTDGCLPFN</sequence>
<reference evidence="14" key="1">
    <citation type="submission" date="2025-08" db="UniProtKB">
        <authorList>
            <consortium name="Ensembl"/>
        </authorList>
    </citation>
    <scope>IDENTIFICATION</scope>
</reference>
<dbReference type="GO" id="GO:0004930">
    <property type="term" value="F:G protein-coupled receptor activity"/>
    <property type="evidence" value="ECO:0007669"/>
    <property type="project" value="UniProtKB-KW"/>
</dbReference>
<feature type="domain" description="G-protein coupled receptors family 1 profile" evidence="13">
    <location>
        <begin position="41"/>
        <end position="291"/>
    </location>
</feature>
<evidence type="ECO:0000256" key="12">
    <source>
        <dbReference type="SAM" id="Phobius"/>
    </source>
</evidence>
<dbReference type="GO" id="GO:0004984">
    <property type="term" value="F:olfactory receptor activity"/>
    <property type="evidence" value="ECO:0007669"/>
    <property type="project" value="InterPro"/>
</dbReference>
<feature type="transmembrane region" description="Helical" evidence="12">
    <location>
        <begin position="60"/>
        <end position="81"/>
    </location>
</feature>
<evidence type="ECO:0000256" key="6">
    <source>
        <dbReference type="ARBA" id="ARBA00022989"/>
    </source>
</evidence>
<comment type="subcellular location">
    <subcellularLocation>
        <location evidence="1">Cell membrane</location>
        <topology evidence="1">Multi-pass membrane protein</topology>
    </subcellularLocation>
</comment>
<keyword evidence="4 12" id="KW-0812">Transmembrane</keyword>
<keyword evidence="8 12" id="KW-0472">Membrane</keyword>
<dbReference type="FunFam" id="1.20.1070.10:FF:000005">
    <property type="entry name" value="Olfactory receptor"/>
    <property type="match status" value="1"/>
</dbReference>
<dbReference type="PRINTS" id="PR00245">
    <property type="entry name" value="OLFACTORYR"/>
</dbReference>
<feature type="transmembrane region" description="Helical" evidence="12">
    <location>
        <begin position="26"/>
        <end position="48"/>
    </location>
</feature>
<keyword evidence="10" id="KW-0807">Transducer</keyword>
<dbReference type="GeneTree" id="ENSGT01150000286947"/>
<evidence type="ECO:0000256" key="3">
    <source>
        <dbReference type="ARBA" id="ARBA00022606"/>
    </source>
</evidence>
<feature type="transmembrane region" description="Helical" evidence="12">
    <location>
        <begin position="101"/>
        <end position="121"/>
    </location>
</feature>
<evidence type="ECO:0000256" key="8">
    <source>
        <dbReference type="ARBA" id="ARBA00023136"/>
    </source>
</evidence>
<evidence type="ECO:0000256" key="2">
    <source>
        <dbReference type="ARBA" id="ARBA00022475"/>
    </source>
</evidence>
<feature type="compositionally biased region" description="Polar residues" evidence="11">
    <location>
        <begin position="329"/>
        <end position="339"/>
    </location>
</feature>
<dbReference type="Gene3D" id="1.20.1070.10">
    <property type="entry name" value="Rhodopsin 7-helix transmembrane proteins"/>
    <property type="match status" value="1"/>
</dbReference>
<keyword evidence="6 12" id="KW-1133">Transmembrane helix</keyword>